<evidence type="ECO:0000313" key="2">
    <source>
        <dbReference type="EMBL" id="MPL94721.1"/>
    </source>
</evidence>
<reference evidence="2" key="1">
    <citation type="submission" date="2019-08" db="EMBL/GenBank/DDBJ databases">
        <authorList>
            <person name="Kucharzyk K."/>
            <person name="Murdoch R.W."/>
            <person name="Higgins S."/>
            <person name="Loffler F."/>
        </authorList>
    </citation>
    <scope>NUCLEOTIDE SEQUENCE</scope>
</reference>
<protein>
    <recommendedName>
        <fullName evidence="1">Polysaccharide pyruvyl transferase domain-containing protein</fullName>
    </recommendedName>
</protein>
<organism evidence="2">
    <name type="scientific">bioreactor metagenome</name>
    <dbReference type="NCBI Taxonomy" id="1076179"/>
    <lineage>
        <taxon>unclassified sequences</taxon>
        <taxon>metagenomes</taxon>
        <taxon>ecological metagenomes</taxon>
    </lineage>
</organism>
<gene>
    <name evidence="2" type="ORF">SDC9_40876</name>
</gene>
<feature type="domain" description="Polysaccharide pyruvyl transferase" evidence="1">
    <location>
        <begin position="18"/>
        <end position="332"/>
    </location>
</feature>
<dbReference type="PANTHER" id="PTHR36836:SF1">
    <property type="entry name" value="COLANIC ACID BIOSYNTHESIS PROTEIN WCAK"/>
    <property type="match status" value="1"/>
</dbReference>
<evidence type="ECO:0000259" key="1">
    <source>
        <dbReference type="Pfam" id="PF04230"/>
    </source>
</evidence>
<dbReference type="AlphaFoldDB" id="A0A644VTK0"/>
<accession>A0A644VTK0</accession>
<comment type="caution">
    <text evidence="2">The sequence shown here is derived from an EMBL/GenBank/DDBJ whole genome shotgun (WGS) entry which is preliminary data.</text>
</comment>
<dbReference type="EMBL" id="VSSQ01000439">
    <property type="protein sequence ID" value="MPL94721.1"/>
    <property type="molecule type" value="Genomic_DNA"/>
</dbReference>
<dbReference type="Pfam" id="PF04230">
    <property type="entry name" value="PS_pyruv_trans"/>
    <property type="match status" value="1"/>
</dbReference>
<name>A0A644VTK0_9ZZZZ</name>
<dbReference type="InterPro" id="IPR007345">
    <property type="entry name" value="Polysacch_pyruvyl_Trfase"/>
</dbReference>
<proteinExistence type="predicted"/>
<sequence length="408" mass="47076">MKKKIKIGIAGIDLLSGNRGVGALAYSTIYILNNIAKKYDFDIKITIISDTYGEFSLKFENEIIDTKSILNVSIFSFKDIFKLFTNLRLLKSLKDFFSFDYILSMGIGDSFSDIYGNVRFDYINSQHKIARFLNKKYALLPQTIGPFEDDKIKNQAQKSIEKANLVFARDFQSFDYVKKNTKQKNIFEAIDVAFFMPYEKQKFQDDSIHVGINISALLWHGGYTRNNQFGLKANYQKLVYSIIEYFLALPDIKIHIVPHVVLQNSNVENDYETSYELVNKYHSDKIILAPFFLTPIIAKNYISGLDFFIGARMHATIAAFSSGVPVFPLAYSRKFNGLFKDTLNYNYMADMVDEKQEEILSQMKIAFINRNELKNIIKERMNSVVKRKEKLLIEKLTEVLGLTSKKNL</sequence>
<dbReference type="PANTHER" id="PTHR36836">
    <property type="entry name" value="COLANIC ACID BIOSYNTHESIS PROTEIN WCAK"/>
    <property type="match status" value="1"/>
</dbReference>